<comment type="caution">
    <text evidence="1">The sequence shown here is derived from an EMBL/GenBank/DDBJ whole genome shotgun (WGS) entry which is preliminary data.</text>
</comment>
<dbReference type="Gene3D" id="3.30.530.20">
    <property type="match status" value="1"/>
</dbReference>
<protein>
    <recommendedName>
        <fullName evidence="3">DUF2505 domain-containing protein</fullName>
    </recommendedName>
</protein>
<dbReference type="InterPro" id="IPR019639">
    <property type="entry name" value="DUF2505"/>
</dbReference>
<evidence type="ECO:0008006" key="3">
    <source>
        <dbReference type="Google" id="ProtNLM"/>
    </source>
</evidence>
<dbReference type="EMBL" id="JAFBBZ010000001">
    <property type="protein sequence ID" value="MBM7507253.1"/>
    <property type="molecule type" value="Genomic_DNA"/>
</dbReference>
<gene>
    <name evidence="1" type="ORF">JOE61_001067</name>
</gene>
<dbReference type="Proteomes" id="UP000732378">
    <property type="component" value="Unassembled WGS sequence"/>
</dbReference>
<organism evidence="1 2">
    <name type="scientific">Nocardioides salarius</name>
    <dbReference type="NCBI Taxonomy" id="374513"/>
    <lineage>
        <taxon>Bacteria</taxon>
        <taxon>Bacillati</taxon>
        <taxon>Actinomycetota</taxon>
        <taxon>Actinomycetes</taxon>
        <taxon>Propionibacteriales</taxon>
        <taxon>Nocardioidaceae</taxon>
        <taxon>Nocardioides</taxon>
    </lineage>
</organism>
<evidence type="ECO:0000313" key="2">
    <source>
        <dbReference type="Proteomes" id="UP000732378"/>
    </source>
</evidence>
<accession>A0ABS2M7U0</accession>
<dbReference type="Pfam" id="PF10698">
    <property type="entry name" value="DUF2505"/>
    <property type="match status" value="1"/>
</dbReference>
<name>A0ABS2M7U0_9ACTN</name>
<sequence length="160" mass="17195">MSKQLRQDLTYGAPLAAVAAMLADPAFREEVCERQRVLRHDVRVDSTGEGVEVRIEQVQDAAGIPSFAKKLIGDEITIVQEEHWASPEAGDITVTIPGKPGDMRGTATLAESGGVTTETVDLTVKVSIPLVGGKVEGLVADMLRKALLVENKVGRDYLSR</sequence>
<dbReference type="RefSeq" id="WP_193669092.1">
    <property type="nucleotide sequence ID" value="NZ_JACDTV010000007.1"/>
</dbReference>
<keyword evidence="2" id="KW-1185">Reference proteome</keyword>
<evidence type="ECO:0000313" key="1">
    <source>
        <dbReference type="EMBL" id="MBM7507253.1"/>
    </source>
</evidence>
<dbReference type="InterPro" id="IPR023393">
    <property type="entry name" value="START-like_dom_sf"/>
</dbReference>
<proteinExistence type="predicted"/>
<reference evidence="1 2" key="1">
    <citation type="submission" date="2021-01" db="EMBL/GenBank/DDBJ databases">
        <title>Sequencing the genomes of 1000 actinobacteria strains.</title>
        <authorList>
            <person name="Klenk H.-P."/>
        </authorList>
    </citation>
    <scope>NUCLEOTIDE SEQUENCE [LARGE SCALE GENOMIC DNA]</scope>
    <source>
        <strain evidence="1 2">DSM 18239</strain>
    </source>
</reference>